<accession>A0A1R0GXV4</accession>
<sequence length="153" mass="16592">MATSISCSQRFYSGNGIDSSGANRALNGYEKTQDLAYTPSVPRNIRIFQNKNNGGGFGTSSTPGSRNMINQNRPRATFSPQAQTQTQMQTRHQSSNKTQSQPAQSRNKGRKLAAASCSTESEIESCEYIRSDYNQSSDSSSSDSSDYDSDSSG</sequence>
<feature type="compositionally biased region" description="Polar residues" evidence="1">
    <location>
        <begin position="1"/>
        <end position="22"/>
    </location>
</feature>
<feature type="compositionally biased region" description="Low complexity" evidence="1">
    <location>
        <begin position="131"/>
        <end position="144"/>
    </location>
</feature>
<feature type="region of interest" description="Disordered" evidence="1">
    <location>
        <begin position="47"/>
        <end position="153"/>
    </location>
</feature>
<evidence type="ECO:0000313" key="3">
    <source>
        <dbReference type="Proteomes" id="UP000187455"/>
    </source>
</evidence>
<keyword evidence="3" id="KW-1185">Reference proteome</keyword>
<evidence type="ECO:0000256" key="1">
    <source>
        <dbReference type="SAM" id="MobiDB-lite"/>
    </source>
</evidence>
<dbReference type="AlphaFoldDB" id="A0A1R0GXV4"/>
<dbReference type="Proteomes" id="UP000187455">
    <property type="component" value="Unassembled WGS sequence"/>
</dbReference>
<feature type="region of interest" description="Disordered" evidence="1">
    <location>
        <begin position="1"/>
        <end position="23"/>
    </location>
</feature>
<name>A0A1R0GXV4_9FUNG</name>
<organism evidence="2 3">
    <name type="scientific">Smittium mucronatum</name>
    <dbReference type="NCBI Taxonomy" id="133383"/>
    <lineage>
        <taxon>Eukaryota</taxon>
        <taxon>Fungi</taxon>
        <taxon>Fungi incertae sedis</taxon>
        <taxon>Zoopagomycota</taxon>
        <taxon>Kickxellomycotina</taxon>
        <taxon>Harpellomycetes</taxon>
        <taxon>Harpellales</taxon>
        <taxon>Legeriomycetaceae</taxon>
        <taxon>Smittium</taxon>
    </lineage>
</organism>
<dbReference type="EMBL" id="LSSL01002214">
    <property type="protein sequence ID" value="OLY81733.1"/>
    <property type="molecule type" value="Genomic_DNA"/>
</dbReference>
<proteinExistence type="predicted"/>
<protein>
    <submittedName>
        <fullName evidence="2">Uncharacterized protein</fullName>
    </submittedName>
</protein>
<reference evidence="2 3" key="1">
    <citation type="journal article" date="2016" name="Mol. Biol. Evol.">
        <title>Genome-Wide Survey of Gut Fungi (Harpellales) Reveals the First Horizontally Transferred Ubiquitin Gene from a Mosquito Host.</title>
        <authorList>
            <person name="Wang Y."/>
            <person name="White M.M."/>
            <person name="Kvist S."/>
            <person name="Moncalvo J.M."/>
        </authorList>
    </citation>
    <scope>NUCLEOTIDE SEQUENCE [LARGE SCALE GENOMIC DNA]</scope>
    <source>
        <strain evidence="2 3">ALG-7-W6</strain>
    </source>
</reference>
<evidence type="ECO:0000313" key="2">
    <source>
        <dbReference type="EMBL" id="OLY81733.1"/>
    </source>
</evidence>
<feature type="compositionally biased region" description="Polar residues" evidence="1">
    <location>
        <begin position="67"/>
        <end position="106"/>
    </location>
</feature>
<gene>
    <name evidence="2" type="ORF">AYI68_g4155</name>
</gene>
<comment type="caution">
    <text evidence="2">The sequence shown here is derived from an EMBL/GenBank/DDBJ whole genome shotgun (WGS) entry which is preliminary data.</text>
</comment>